<sequence length="306" mass="33715">MTNMGARVARMFRNVNLENRAMREISKEKPVAAPRHKTEVLPEVRGVDGESEHLRTVLSDCLQGQSCWSRCQSWASRVNSGPPGSVLMVQGQFWSSRISSGGPGSVLVFQCQFWSSRVVLVPGSVLVVQGQFWWSRVSSGGPGSVLVVQGRSLVLQGRSLEDQGRSLVLQETEVTESIHVKNDPLLSLLKTVYVQSKDPAQASQPPPPQRPSEEDAERRPLKFSLPGDQFGLPEITDVPKGRLSLVEALKALNAHKTSPATWTAQKVAEEYCLALHHTEALLKFFVPFDVMIIPPKSDAVKEIKDS</sequence>
<proteinExistence type="inferred from homology"/>
<dbReference type="GO" id="GO:0032981">
    <property type="term" value="P:mitochondrial respiratory chain complex I assembly"/>
    <property type="evidence" value="ECO:0007669"/>
    <property type="project" value="InterPro"/>
</dbReference>
<accession>A0A9Q0EJ16</accession>
<evidence type="ECO:0000313" key="5">
    <source>
        <dbReference type="EMBL" id="KAJ3607148.1"/>
    </source>
</evidence>
<dbReference type="OrthoDB" id="2434756at2759"/>
<feature type="region of interest" description="Disordered" evidence="4">
    <location>
        <begin position="197"/>
        <end position="218"/>
    </location>
</feature>
<dbReference type="PANTHER" id="PTHR13338:SF4">
    <property type="entry name" value="NADH DEHYDROGENASE [UBIQUINONE] 1 ALPHA SUBCOMPLEX ASSEMBLY FACTOR 4"/>
    <property type="match status" value="1"/>
</dbReference>
<reference evidence="5" key="1">
    <citation type="submission" date="2022-07" db="EMBL/GenBank/DDBJ databases">
        <title>Chromosome-level genome of Muraenolepis orangiensis.</title>
        <authorList>
            <person name="Kim J."/>
        </authorList>
    </citation>
    <scope>NUCLEOTIDE SEQUENCE</scope>
    <source>
        <strain evidence="5">KU_S4_2022</strain>
        <tissue evidence="5">Muscle</tissue>
    </source>
</reference>
<protein>
    <recommendedName>
        <fullName evidence="3">NADH dehydrogenase [ubiquinone] 1 alpha subcomplex assembly factor 4</fullName>
    </recommendedName>
</protein>
<gene>
    <name evidence="5" type="ORF">NHX12_026662</name>
</gene>
<dbReference type="EMBL" id="JANIIK010000042">
    <property type="protein sequence ID" value="KAJ3607148.1"/>
    <property type="molecule type" value="Genomic_DNA"/>
</dbReference>
<comment type="similarity">
    <text evidence="1">Belongs to the NDUFAF4 family.</text>
</comment>
<dbReference type="PANTHER" id="PTHR13338">
    <property type="entry name" value="UPF0240 PROTEIN"/>
    <property type="match status" value="1"/>
</dbReference>
<evidence type="ECO:0000256" key="3">
    <source>
        <dbReference type="ARBA" id="ARBA00021777"/>
    </source>
</evidence>
<evidence type="ECO:0000256" key="2">
    <source>
        <dbReference type="ARBA" id="ARBA00011265"/>
    </source>
</evidence>
<evidence type="ECO:0000313" key="6">
    <source>
        <dbReference type="Proteomes" id="UP001148018"/>
    </source>
</evidence>
<comment type="caution">
    <text evidence="5">The sequence shown here is derived from an EMBL/GenBank/DDBJ whole genome shotgun (WGS) entry which is preliminary data.</text>
</comment>
<dbReference type="Pfam" id="PF06784">
    <property type="entry name" value="UPF0240"/>
    <property type="match status" value="2"/>
</dbReference>
<organism evidence="5 6">
    <name type="scientific">Muraenolepis orangiensis</name>
    <name type="common">Patagonian moray cod</name>
    <dbReference type="NCBI Taxonomy" id="630683"/>
    <lineage>
        <taxon>Eukaryota</taxon>
        <taxon>Metazoa</taxon>
        <taxon>Chordata</taxon>
        <taxon>Craniata</taxon>
        <taxon>Vertebrata</taxon>
        <taxon>Euteleostomi</taxon>
        <taxon>Actinopterygii</taxon>
        <taxon>Neopterygii</taxon>
        <taxon>Teleostei</taxon>
        <taxon>Neoteleostei</taxon>
        <taxon>Acanthomorphata</taxon>
        <taxon>Zeiogadaria</taxon>
        <taxon>Gadariae</taxon>
        <taxon>Gadiformes</taxon>
        <taxon>Muraenolepidoidei</taxon>
        <taxon>Muraenolepididae</taxon>
        <taxon>Muraenolepis</taxon>
    </lineage>
</organism>
<evidence type="ECO:0000256" key="1">
    <source>
        <dbReference type="ARBA" id="ARBA00010698"/>
    </source>
</evidence>
<comment type="subunit">
    <text evidence="2">Binds calmodulin. Interacts with NDUFAF3.</text>
</comment>
<keyword evidence="6" id="KW-1185">Reference proteome</keyword>
<dbReference type="Proteomes" id="UP001148018">
    <property type="component" value="Unassembled WGS sequence"/>
</dbReference>
<dbReference type="AlphaFoldDB" id="A0A9Q0EJ16"/>
<evidence type="ECO:0000256" key="4">
    <source>
        <dbReference type="SAM" id="MobiDB-lite"/>
    </source>
</evidence>
<name>A0A9Q0EJ16_9TELE</name>
<dbReference type="GO" id="GO:0005739">
    <property type="term" value="C:mitochondrion"/>
    <property type="evidence" value="ECO:0007669"/>
    <property type="project" value="TreeGrafter"/>
</dbReference>
<dbReference type="InterPro" id="IPR009622">
    <property type="entry name" value="NDUFAF4"/>
</dbReference>